<organism evidence="4 5">
    <name type="scientific">Cryptolaemus montrouzieri</name>
    <dbReference type="NCBI Taxonomy" id="559131"/>
    <lineage>
        <taxon>Eukaryota</taxon>
        <taxon>Metazoa</taxon>
        <taxon>Ecdysozoa</taxon>
        <taxon>Arthropoda</taxon>
        <taxon>Hexapoda</taxon>
        <taxon>Insecta</taxon>
        <taxon>Pterygota</taxon>
        <taxon>Neoptera</taxon>
        <taxon>Endopterygota</taxon>
        <taxon>Coleoptera</taxon>
        <taxon>Polyphaga</taxon>
        <taxon>Cucujiformia</taxon>
        <taxon>Coccinelloidea</taxon>
        <taxon>Coccinellidae</taxon>
        <taxon>Scymninae</taxon>
        <taxon>Scymnini</taxon>
        <taxon>Cryptolaemus</taxon>
    </lineage>
</organism>
<evidence type="ECO:0000259" key="3">
    <source>
        <dbReference type="PROSITE" id="PS51031"/>
    </source>
</evidence>
<feature type="compositionally biased region" description="Pro residues" evidence="2">
    <location>
        <begin position="44"/>
        <end position="53"/>
    </location>
</feature>
<gene>
    <name evidence="4" type="ORF">HHI36_004493</name>
</gene>
<proteinExistence type="predicted"/>
<evidence type="ECO:0000313" key="5">
    <source>
        <dbReference type="Proteomes" id="UP001516400"/>
    </source>
</evidence>
<comment type="caution">
    <text evidence="4">The sequence shown here is derived from an EMBL/GenBank/DDBJ whole genome shotgun (WGS) entry which is preliminary data.</text>
</comment>
<dbReference type="InterPro" id="IPR004210">
    <property type="entry name" value="BESS_motif"/>
</dbReference>
<protein>
    <recommendedName>
        <fullName evidence="3">BESS domain-containing protein</fullName>
    </recommendedName>
</protein>
<evidence type="ECO:0000256" key="1">
    <source>
        <dbReference type="PROSITE-ProRule" id="PRU00371"/>
    </source>
</evidence>
<dbReference type="EMBL" id="JABFTP020000144">
    <property type="protein sequence ID" value="KAL3281280.1"/>
    <property type="molecule type" value="Genomic_DNA"/>
</dbReference>
<keyword evidence="5" id="KW-1185">Reference proteome</keyword>
<evidence type="ECO:0000313" key="4">
    <source>
        <dbReference type="EMBL" id="KAL3281280.1"/>
    </source>
</evidence>
<reference evidence="4 5" key="1">
    <citation type="journal article" date="2021" name="BMC Biol.">
        <title>Horizontally acquired antibacterial genes associated with adaptive radiation of ladybird beetles.</title>
        <authorList>
            <person name="Li H.S."/>
            <person name="Tang X.F."/>
            <person name="Huang Y.H."/>
            <person name="Xu Z.Y."/>
            <person name="Chen M.L."/>
            <person name="Du X.Y."/>
            <person name="Qiu B.Y."/>
            <person name="Chen P.T."/>
            <person name="Zhang W."/>
            <person name="Slipinski A."/>
            <person name="Escalona H.E."/>
            <person name="Waterhouse R.M."/>
            <person name="Zwick A."/>
            <person name="Pang H."/>
        </authorList>
    </citation>
    <scope>NUCLEOTIDE SEQUENCE [LARGE SCALE GENOMIC DNA]</scope>
    <source>
        <strain evidence="4">SYSU2018</strain>
    </source>
</reference>
<dbReference type="AlphaFoldDB" id="A0ABD2NRJ2"/>
<feature type="domain" description="BESS" evidence="3">
    <location>
        <begin position="92"/>
        <end position="131"/>
    </location>
</feature>
<feature type="region of interest" description="Disordered" evidence="2">
    <location>
        <begin position="41"/>
        <end position="64"/>
    </location>
</feature>
<sequence>MDRINVEDVGAGKKEFMRRLRGKLVGFKVLRINMKLIMKLNHSPPYPPNPPHSQSPNRNTPSAKAKMLHNLEECYKERMGLVSQLVNQKKEEDDANLFMKSIALTIKKLPPNSISQAKLQILTLVTNLQESSDSQIIVAAPPAPYDSSYKYTLRQL</sequence>
<dbReference type="Proteomes" id="UP001516400">
    <property type="component" value="Unassembled WGS sequence"/>
</dbReference>
<name>A0ABD2NRJ2_9CUCU</name>
<comment type="subcellular location">
    <subcellularLocation>
        <location evidence="1">Nucleus</location>
    </subcellularLocation>
</comment>
<accession>A0ABD2NRJ2</accession>
<keyword evidence="1" id="KW-0539">Nucleus</keyword>
<evidence type="ECO:0000256" key="2">
    <source>
        <dbReference type="SAM" id="MobiDB-lite"/>
    </source>
</evidence>
<dbReference type="GO" id="GO:0005634">
    <property type="term" value="C:nucleus"/>
    <property type="evidence" value="ECO:0007669"/>
    <property type="project" value="UniProtKB-SubCell"/>
</dbReference>
<dbReference type="PROSITE" id="PS51031">
    <property type="entry name" value="BESS"/>
    <property type="match status" value="1"/>
</dbReference>